<proteinExistence type="predicted"/>
<protein>
    <submittedName>
        <fullName evidence="2">Uncharacterized protein</fullName>
    </submittedName>
</protein>
<feature type="coiled-coil region" evidence="1">
    <location>
        <begin position="61"/>
        <end position="98"/>
    </location>
</feature>
<sequence>MLKLHCSEKMYMKGKKSVKTIAPRSFVIPSIKKPLALTLPGDSSKLLLRKAPQHVTRMDSRDFLKNRIKTKRKKSTEAEELQTNLELLKNKIKSRRKSSKAEEFESSDSKSKKLLETLKQQIFEKLHRQDNVKRSAEIKQEIEKRLRRKEKLKTWQKLSK</sequence>
<organism evidence="2">
    <name type="scientific">Cacopsylla melanoneura</name>
    <dbReference type="NCBI Taxonomy" id="428564"/>
    <lineage>
        <taxon>Eukaryota</taxon>
        <taxon>Metazoa</taxon>
        <taxon>Ecdysozoa</taxon>
        <taxon>Arthropoda</taxon>
        <taxon>Hexapoda</taxon>
        <taxon>Insecta</taxon>
        <taxon>Pterygota</taxon>
        <taxon>Neoptera</taxon>
        <taxon>Paraneoptera</taxon>
        <taxon>Hemiptera</taxon>
        <taxon>Sternorrhyncha</taxon>
        <taxon>Psylloidea</taxon>
        <taxon>Psyllidae</taxon>
        <taxon>Psyllinae</taxon>
        <taxon>Cacopsylla</taxon>
    </lineage>
</organism>
<keyword evidence="1" id="KW-0175">Coiled coil</keyword>
<name>A0A8D9ENV2_9HEMI</name>
<reference evidence="2" key="1">
    <citation type="submission" date="2021-05" db="EMBL/GenBank/DDBJ databases">
        <authorList>
            <person name="Alioto T."/>
            <person name="Alioto T."/>
            <person name="Gomez Garrido J."/>
        </authorList>
    </citation>
    <scope>NUCLEOTIDE SEQUENCE</scope>
</reference>
<accession>A0A8D9ENV2</accession>
<evidence type="ECO:0000313" key="2">
    <source>
        <dbReference type="EMBL" id="CAG6760496.1"/>
    </source>
</evidence>
<dbReference type="EMBL" id="HBUF01556570">
    <property type="protein sequence ID" value="CAG6760496.1"/>
    <property type="molecule type" value="Transcribed_RNA"/>
</dbReference>
<dbReference type="AlphaFoldDB" id="A0A8D9ENV2"/>
<evidence type="ECO:0000256" key="1">
    <source>
        <dbReference type="SAM" id="Coils"/>
    </source>
</evidence>